<feature type="domain" description="Endonuclease GajA/Old nuclease/RecF-like AAA" evidence="2">
    <location>
        <begin position="219"/>
        <end position="290"/>
    </location>
</feature>
<proteinExistence type="predicted"/>
<dbReference type="PANTHER" id="PTHR43581:SF2">
    <property type="entry name" value="EXCINUCLEASE ATPASE SUBUNIT"/>
    <property type="match status" value="1"/>
</dbReference>
<feature type="domain" description="Endonuclease GajA/Old nuclease/RecF-like AAA" evidence="2">
    <location>
        <begin position="1"/>
        <end position="84"/>
    </location>
</feature>
<dbReference type="AlphaFoldDB" id="A0A9D1F437"/>
<dbReference type="Proteomes" id="UP000823927">
    <property type="component" value="Unassembled WGS sequence"/>
</dbReference>
<dbReference type="InterPro" id="IPR051396">
    <property type="entry name" value="Bact_Antivir_Def_Nuclease"/>
</dbReference>
<dbReference type="InterPro" id="IPR014592">
    <property type="entry name" value="P-loop_UCP034888"/>
</dbReference>
<dbReference type="PIRSF" id="PIRSF034888">
    <property type="entry name" value="P-loop_UCP034888"/>
    <property type="match status" value="1"/>
</dbReference>
<reference evidence="3" key="1">
    <citation type="submission" date="2020-10" db="EMBL/GenBank/DDBJ databases">
        <authorList>
            <person name="Gilroy R."/>
        </authorList>
    </citation>
    <scope>NUCLEOTIDE SEQUENCE</scope>
    <source>
        <strain evidence="3">CHK178-757</strain>
    </source>
</reference>
<dbReference type="InterPro" id="IPR022532">
    <property type="entry name" value="DUF3696"/>
</dbReference>
<reference evidence="3" key="2">
    <citation type="journal article" date="2021" name="PeerJ">
        <title>Extensive microbial diversity within the chicken gut microbiome revealed by metagenomics and culture.</title>
        <authorList>
            <person name="Gilroy R."/>
            <person name="Ravi A."/>
            <person name="Getino M."/>
            <person name="Pursley I."/>
            <person name="Horton D.L."/>
            <person name="Alikhan N.F."/>
            <person name="Baker D."/>
            <person name="Gharbi K."/>
            <person name="Hall N."/>
            <person name="Watson M."/>
            <person name="Adriaenssens E.M."/>
            <person name="Foster-Nyarko E."/>
            <person name="Jarju S."/>
            <person name="Secka A."/>
            <person name="Antonio M."/>
            <person name="Oren A."/>
            <person name="Chaudhuri R.R."/>
            <person name="La Ragione R."/>
            <person name="Hildebrand F."/>
            <person name="Pallen M.J."/>
        </authorList>
    </citation>
    <scope>NUCLEOTIDE SEQUENCE</scope>
    <source>
        <strain evidence="3">CHK178-757</strain>
    </source>
</reference>
<dbReference type="Pfam" id="PF12476">
    <property type="entry name" value="DUF3696"/>
    <property type="match status" value="1"/>
</dbReference>
<sequence length="359" mass="39738">MFNKLFIQNFKCFPQLELPLSDLTILAGANASGKSSVIQAILMAYHTSLNHENIIDTSSALEIAVGNPSTLISQNPIKIDKGDFFIGLSEPSGKSEIYYFIDKLSPLKLFCEKNEESPKSRLFYLNAERMGPRLSYPTMRDDTILSDGSNAAYLIDRADIEGRTVPGYLLPDPSLTSFSACVEQWMDAILGDVNLSVSTNLIQATADIRYGNALAEHGVLPTLTGFGISYILSIVTIGLWCASEKNSVLIVENPEAHLHPSAQSNIGKFLELVSSCGVQVIIETHSEHVIDGVRLQAALLKNTENVMIHFFSCNNKKISTKQIHLNPNGELSQWPEGFFDQKSLDLRELFQIRRQNANK</sequence>
<accession>A0A9D1F437</accession>
<evidence type="ECO:0000313" key="3">
    <source>
        <dbReference type="EMBL" id="HIS47081.1"/>
    </source>
</evidence>
<evidence type="ECO:0000313" key="4">
    <source>
        <dbReference type="Proteomes" id="UP000823927"/>
    </source>
</evidence>
<feature type="domain" description="DUF3696" evidence="1">
    <location>
        <begin position="303"/>
        <end position="349"/>
    </location>
</feature>
<comment type="caution">
    <text evidence="3">The sequence shown here is derived from an EMBL/GenBank/DDBJ whole genome shotgun (WGS) entry which is preliminary data.</text>
</comment>
<protein>
    <submittedName>
        <fullName evidence="3">DUF3696 domain-containing protein</fullName>
    </submittedName>
</protein>
<gene>
    <name evidence="3" type="ORF">IAB46_05885</name>
</gene>
<evidence type="ECO:0000259" key="2">
    <source>
        <dbReference type="Pfam" id="PF13175"/>
    </source>
</evidence>
<dbReference type="EMBL" id="DVIT01000022">
    <property type="protein sequence ID" value="HIS47081.1"/>
    <property type="molecule type" value="Genomic_DNA"/>
</dbReference>
<evidence type="ECO:0000259" key="1">
    <source>
        <dbReference type="Pfam" id="PF12476"/>
    </source>
</evidence>
<dbReference type="PANTHER" id="PTHR43581">
    <property type="entry name" value="ATP/GTP PHOSPHATASE"/>
    <property type="match status" value="1"/>
</dbReference>
<organism evidence="3 4">
    <name type="scientific">Candidatus Scybalocola faecigallinarum</name>
    <dbReference type="NCBI Taxonomy" id="2840941"/>
    <lineage>
        <taxon>Bacteria</taxon>
        <taxon>Bacillati</taxon>
        <taxon>Bacillota</taxon>
        <taxon>Clostridia</taxon>
        <taxon>Lachnospirales</taxon>
        <taxon>Lachnospiraceae</taxon>
        <taxon>Lachnospiraceae incertae sedis</taxon>
        <taxon>Candidatus Scybalocola (ex Gilroy et al. 2021)</taxon>
    </lineage>
</organism>
<dbReference type="SUPFAM" id="SSF52540">
    <property type="entry name" value="P-loop containing nucleoside triphosphate hydrolases"/>
    <property type="match status" value="1"/>
</dbReference>
<name>A0A9D1F437_9FIRM</name>
<dbReference type="InterPro" id="IPR027417">
    <property type="entry name" value="P-loop_NTPase"/>
</dbReference>
<dbReference type="InterPro" id="IPR041685">
    <property type="entry name" value="AAA_GajA/Old/RecF-like"/>
</dbReference>
<dbReference type="Pfam" id="PF13175">
    <property type="entry name" value="AAA_15"/>
    <property type="match status" value="2"/>
</dbReference>
<dbReference type="Gene3D" id="3.40.50.300">
    <property type="entry name" value="P-loop containing nucleotide triphosphate hydrolases"/>
    <property type="match status" value="2"/>
</dbReference>